<accession>A0A238ZQI6</accession>
<keyword evidence="3" id="KW-1185">Reference proteome</keyword>
<dbReference type="Pfam" id="PF13649">
    <property type="entry name" value="Methyltransf_25"/>
    <property type="match status" value="1"/>
</dbReference>
<proteinExistence type="predicted"/>
<keyword evidence="2" id="KW-0489">Methyltransferase</keyword>
<name>A0A238ZQI6_9ACTN</name>
<evidence type="ECO:0000313" key="3">
    <source>
        <dbReference type="Proteomes" id="UP000198403"/>
    </source>
</evidence>
<dbReference type="Proteomes" id="UP000198403">
    <property type="component" value="Unassembled WGS sequence"/>
</dbReference>
<dbReference type="AlphaFoldDB" id="A0A238ZQI6"/>
<sequence length="530" mass="58948">MNSIRRVWPSEDGLIFEVDGPGDRVIDVLVDGRRVWSFRESAEPAPPGPLPAGAGAGCVRFQPWPVLLRPRLAGRFQVRLVAAGDDRGTEATADLGAAPGSPELTDRFGRPLVVNKWGRLGRAIVDAGPGMVERMLDHMDDVRTLLEKHLGPAVFVTGGTLLGPVREGRVLPHDDDADLAYLSRRSHPVDVALEAFEIGRLLGAAGYEVVRLSAGHLQIHFTHEGAPDHYVDVFTGFVLDGRWHQHFAIRRAAEREDLLPPSTVLVEGREEPAPRQPELMLEATFGPDWRTPDPSFAFRLPASTSDRFYGWFADYNVEREDWDDELLLALHDPADEPVQISAFGRWVHERAPQGSALLELGCGIGSDALALAEAGHAVRAVDFSRYAVRAAQARLAGRELDVSFDVLNLLDTRQVIRLGAELASSRQSWTVLGRRLLNALEDRGRHNVFRLSSMLLRAGESAYFDVVADHDYPGIHSYRHVSVPQVVAEAADHRLVLEEAVPRLEPLRWFGQGEEQIVEMHRMTFRRRTR</sequence>
<dbReference type="PANTHER" id="PTHR13627">
    <property type="entry name" value="FUKUTIN RELATED PROTEIN"/>
    <property type="match status" value="1"/>
</dbReference>
<evidence type="ECO:0000313" key="2">
    <source>
        <dbReference type="EMBL" id="SNR85716.1"/>
    </source>
</evidence>
<dbReference type="SUPFAM" id="SSF53335">
    <property type="entry name" value="S-adenosyl-L-methionine-dependent methyltransferases"/>
    <property type="match status" value="1"/>
</dbReference>
<dbReference type="InterPro" id="IPR029063">
    <property type="entry name" value="SAM-dependent_MTases_sf"/>
</dbReference>
<dbReference type="RefSeq" id="WP_089338540.1">
    <property type="nucleotide sequence ID" value="NZ_FZNO01000032.1"/>
</dbReference>
<dbReference type="GO" id="GO:0008168">
    <property type="term" value="F:methyltransferase activity"/>
    <property type="evidence" value="ECO:0007669"/>
    <property type="project" value="UniProtKB-KW"/>
</dbReference>
<dbReference type="PANTHER" id="PTHR13627:SF31">
    <property type="entry name" value="RIBITOL 5-PHOSPHATE TRANSFERASE FKRP"/>
    <property type="match status" value="1"/>
</dbReference>
<keyword evidence="2" id="KW-0808">Transferase</keyword>
<gene>
    <name evidence="2" type="ORF">SAMN06272737_1322</name>
</gene>
<dbReference type="Gene3D" id="3.40.50.150">
    <property type="entry name" value="Vaccinia Virus protein VP39"/>
    <property type="match status" value="1"/>
</dbReference>
<dbReference type="InterPro" id="IPR052613">
    <property type="entry name" value="LicD_transferase"/>
</dbReference>
<dbReference type="GO" id="GO:0032259">
    <property type="term" value="P:methylation"/>
    <property type="evidence" value="ECO:0007669"/>
    <property type="project" value="UniProtKB-KW"/>
</dbReference>
<reference evidence="2 3" key="1">
    <citation type="submission" date="2017-06" db="EMBL/GenBank/DDBJ databases">
        <authorList>
            <person name="Kim H.J."/>
            <person name="Triplett B.A."/>
        </authorList>
    </citation>
    <scope>NUCLEOTIDE SEQUENCE [LARGE SCALE GENOMIC DNA]</scope>
    <source>
        <strain evidence="2 3">DSM 44272</strain>
    </source>
</reference>
<evidence type="ECO:0000259" key="1">
    <source>
        <dbReference type="Pfam" id="PF13649"/>
    </source>
</evidence>
<protein>
    <submittedName>
        <fullName evidence="2">Methyltransferase domain-containing protein</fullName>
    </submittedName>
</protein>
<organism evidence="2 3">
    <name type="scientific">Blastococcus mobilis</name>
    <dbReference type="NCBI Taxonomy" id="1938746"/>
    <lineage>
        <taxon>Bacteria</taxon>
        <taxon>Bacillati</taxon>
        <taxon>Actinomycetota</taxon>
        <taxon>Actinomycetes</taxon>
        <taxon>Geodermatophilales</taxon>
        <taxon>Geodermatophilaceae</taxon>
        <taxon>Blastococcus</taxon>
    </lineage>
</organism>
<dbReference type="InterPro" id="IPR041698">
    <property type="entry name" value="Methyltransf_25"/>
</dbReference>
<dbReference type="EMBL" id="FZNO01000032">
    <property type="protein sequence ID" value="SNR85716.1"/>
    <property type="molecule type" value="Genomic_DNA"/>
</dbReference>
<feature type="domain" description="Methyltransferase" evidence="1">
    <location>
        <begin position="358"/>
        <end position="411"/>
    </location>
</feature>